<dbReference type="EMBL" id="GL349445">
    <property type="protein sequence ID" value="KNC47020.1"/>
    <property type="molecule type" value="Genomic_DNA"/>
</dbReference>
<feature type="transmembrane region" description="Helical" evidence="2">
    <location>
        <begin position="676"/>
        <end position="699"/>
    </location>
</feature>
<dbReference type="Pfam" id="PF10358">
    <property type="entry name" value="NT-C2"/>
    <property type="match status" value="1"/>
</dbReference>
<feature type="transmembrane region" description="Helical" evidence="2">
    <location>
        <begin position="444"/>
        <end position="467"/>
    </location>
</feature>
<feature type="transmembrane region" description="Helical" evidence="2">
    <location>
        <begin position="585"/>
        <end position="609"/>
    </location>
</feature>
<feature type="transmembrane region" description="Helical" evidence="2">
    <location>
        <begin position="322"/>
        <end position="348"/>
    </location>
</feature>
<gene>
    <name evidence="4" type="ORF">AMSG_03443</name>
</gene>
<proteinExistence type="predicted"/>
<keyword evidence="2" id="KW-0472">Membrane</keyword>
<feature type="compositionally biased region" description="Basic residues" evidence="1">
    <location>
        <begin position="217"/>
        <end position="234"/>
    </location>
</feature>
<feature type="domain" description="C2 NT-type" evidence="3">
    <location>
        <begin position="5"/>
        <end position="150"/>
    </location>
</feature>
<dbReference type="GeneID" id="25563045"/>
<name>A0A0L0D436_THETB</name>
<keyword evidence="2" id="KW-0812">Transmembrane</keyword>
<sequence>MFNRLRRRGKRAHKFVFLLTVHSAEVKRAALSEGWEAEARGFVARWTHGGHEARTSTAVLERGEVVWDEELSMTGRLYKRRDGDDYDDKQYKLRLIEDGKRSHTRAVLVLNFADFVAASPVRGGFRHRVFLMDADAKRVAHCSINISLSWQRISKETGSPLADNVLDETTTSLTPGDLSAMNSSEDETSDGSSAVPHDFPPHHLESDDGGIDGLRRSSSRHRHHHHRHYHRSRRSSSATVAAAAAESSELLDLAGLSPADRAAAIEARAARAARHRRADQSWVEGIVAAAMYALALPLTAASLAAWFVALRPAPRTLAGAPMRALAALSWCLIAFVWLRVLVLAIGTLATPSSVVWWVLSLLVGTLLVGRGAAAGADGPYDVLGLPNIRPREFAPELGSAILLDTLAVVGTVYVAATLTRAPALLALVTAPPTEPDSLHCAIEVLVLVGEATLNLTALPLWGMLLAAPWRLGSLKLNDGAGAAAAALLAGALDWILLVAAGLASAVSLSLPRWVRELRAAQDADGRQAVCVEYVQRAATRVYAALVTSNPVGRGVVGAVATCAQLVITGVNAVAGLIADAAGSSAAAAAGGLSGSGAVLASAALASLAWAGPAALVLMLSTAAWAASCAVAPLAAGASVAKDGATAGAATVADLIEPVVDTWLAVLRGGVGLARSIGVRGSVLVAQLALVVVVGVWLALPLIGASAILPGSSIVAAASVIATTALLRRAPAEIETAWHESSAMSGRA</sequence>
<feature type="transmembrane region" description="Helical" evidence="2">
    <location>
        <begin position="479"/>
        <end position="503"/>
    </location>
</feature>
<evidence type="ECO:0000256" key="1">
    <source>
        <dbReference type="SAM" id="MobiDB-lite"/>
    </source>
</evidence>
<feature type="transmembrane region" description="Helical" evidence="2">
    <location>
        <begin position="705"/>
        <end position="726"/>
    </location>
</feature>
<feature type="region of interest" description="Disordered" evidence="1">
    <location>
        <begin position="161"/>
        <end position="238"/>
    </location>
</feature>
<keyword evidence="5" id="KW-1185">Reference proteome</keyword>
<feature type="transmembrane region" description="Helical" evidence="2">
    <location>
        <begin position="555"/>
        <end position="578"/>
    </location>
</feature>
<dbReference type="AlphaFoldDB" id="A0A0L0D436"/>
<dbReference type="PROSITE" id="PS51840">
    <property type="entry name" value="C2_NT"/>
    <property type="match status" value="1"/>
</dbReference>
<accession>A0A0L0D436</accession>
<dbReference type="Proteomes" id="UP000054408">
    <property type="component" value="Unassembled WGS sequence"/>
</dbReference>
<organism evidence="4 5">
    <name type="scientific">Thecamonas trahens ATCC 50062</name>
    <dbReference type="NCBI Taxonomy" id="461836"/>
    <lineage>
        <taxon>Eukaryota</taxon>
        <taxon>Apusozoa</taxon>
        <taxon>Apusomonadida</taxon>
        <taxon>Apusomonadidae</taxon>
        <taxon>Thecamonas</taxon>
    </lineage>
</organism>
<keyword evidence="2" id="KW-1133">Transmembrane helix</keyword>
<evidence type="ECO:0000313" key="5">
    <source>
        <dbReference type="Proteomes" id="UP000054408"/>
    </source>
</evidence>
<dbReference type="InterPro" id="IPR019448">
    <property type="entry name" value="NT-C2"/>
</dbReference>
<dbReference type="RefSeq" id="XP_013759800.1">
    <property type="nucleotide sequence ID" value="XM_013904346.1"/>
</dbReference>
<reference evidence="4 5" key="1">
    <citation type="submission" date="2010-05" db="EMBL/GenBank/DDBJ databases">
        <title>The Genome Sequence of Thecamonas trahens ATCC 50062.</title>
        <authorList>
            <consortium name="The Broad Institute Genome Sequencing Platform"/>
            <person name="Russ C."/>
            <person name="Cuomo C."/>
            <person name="Shea T."/>
            <person name="Young S.K."/>
            <person name="Zeng Q."/>
            <person name="Koehrsen M."/>
            <person name="Haas B."/>
            <person name="Borodovsky M."/>
            <person name="Guigo R."/>
            <person name="Alvarado L."/>
            <person name="Berlin A."/>
            <person name="Bochicchio J."/>
            <person name="Borenstein D."/>
            <person name="Chapman S."/>
            <person name="Chen Z."/>
            <person name="Freedman E."/>
            <person name="Gellesch M."/>
            <person name="Goldberg J."/>
            <person name="Griggs A."/>
            <person name="Gujja S."/>
            <person name="Heilman E."/>
            <person name="Heiman D."/>
            <person name="Hepburn T."/>
            <person name="Howarth C."/>
            <person name="Jen D."/>
            <person name="Larson L."/>
            <person name="Mehta T."/>
            <person name="Park D."/>
            <person name="Pearson M."/>
            <person name="Roberts A."/>
            <person name="Saif S."/>
            <person name="Shenoy N."/>
            <person name="Sisk P."/>
            <person name="Stolte C."/>
            <person name="Sykes S."/>
            <person name="Thomson T."/>
            <person name="Walk T."/>
            <person name="White J."/>
            <person name="Yandava C."/>
            <person name="Burger G."/>
            <person name="Gray M.W."/>
            <person name="Holland P.W.H."/>
            <person name="King N."/>
            <person name="Lang F.B.F."/>
            <person name="Roger A.J."/>
            <person name="Ruiz-Trillo I."/>
            <person name="Lander E."/>
            <person name="Nusbaum C."/>
        </authorList>
    </citation>
    <scope>NUCLEOTIDE SEQUENCE [LARGE SCALE GENOMIC DNA]</scope>
    <source>
        <strain evidence="4 5">ATCC 50062</strain>
    </source>
</reference>
<protein>
    <recommendedName>
        <fullName evidence="3">C2 NT-type domain-containing protein</fullName>
    </recommendedName>
</protein>
<evidence type="ECO:0000259" key="3">
    <source>
        <dbReference type="PROSITE" id="PS51840"/>
    </source>
</evidence>
<feature type="transmembrane region" description="Helical" evidence="2">
    <location>
        <begin position="354"/>
        <end position="376"/>
    </location>
</feature>
<evidence type="ECO:0000256" key="2">
    <source>
        <dbReference type="SAM" id="Phobius"/>
    </source>
</evidence>
<feature type="transmembrane region" description="Helical" evidence="2">
    <location>
        <begin position="286"/>
        <end position="310"/>
    </location>
</feature>
<evidence type="ECO:0000313" key="4">
    <source>
        <dbReference type="EMBL" id="KNC47020.1"/>
    </source>
</evidence>